<sequence length="391" mass="43479">MSTKPLSSILFIGFLILHFSANAVEPLFATPPDAEPTWVDNAFDFVGADGGFDPDKGVDMSYIPSVFYNPEQEFGGGALIIGLYKTDSAIDFEQTSSFVINAYVSTNLSVGVTFDNITFLNDGNNRFEIDSEIHDEPVVYYGRGYDSTSIDDNKVLYTETLVTLTPRWYHRVADSWFIGLGGNVTYIDTRDPEVGDEVNNGGNPSLFNDLESNTSAGAFVTVLYDSRNYIENTEKGTLLQADFGAYYSDLNSDSFGKYDIELAHFIDLEPVPGVLALQGQGKFTSGDVPWNKLPDLGGAYAMRGYILGRHRDEQMAMAQVEYRLPIYRRWGSVFWAGVGSTGEEVDQLSDDILTSYGLGLRYRLKGRINLRADLGFGEDETLFYFNVNEVF</sequence>
<reference evidence="2 3" key="1">
    <citation type="submission" date="2019-06" db="EMBL/GenBank/DDBJ databases">
        <title>Whole genome shotgun sequence of Vibrio inusitatus NBRC 102082.</title>
        <authorList>
            <person name="Hosoyama A."/>
            <person name="Uohara A."/>
            <person name="Ohji S."/>
            <person name="Ichikawa N."/>
        </authorList>
    </citation>
    <scope>NUCLEOTIDE SEQUENCE [LARGE SCALE GENOMIC DNA]</scope>
    <source>
        <strain evidence="2 3">NBRC 102082</strain>
    </source>
</reference>
<feature type="signal peptide" evidence="1">
    <location>
        <begin position="1"/>
        <end position="23"/>
    </location>
</feature>
<evidence type="ECO:0000313" key="2">
    <source>
        <dbReference type="EMBL" id="GEA51908.1"/>
    </source>
</evidence>
<feature type="chain" id="PRO_5021321031" evidence="1">
    <location>
        <begin position="24"/>
        <end position="391"/>
    </location>
</feature>
<dbReference type="Gene3D" id="2.40.160.50">
    <property type="entry name" value="membrane protein fhac: a member of the omp85/tpsb transporter family"/>
    <property type="match status" value="1"/>
</dbReference>
<keyword evidence="1" id="KW-0732">Signal</keyword>
<protein>
    <submittedName>
        <fullName evidence="2">Membrane protein</fullName>
    </submittedName>
</protein>
<keyword evidence="3" id="KW-1185">Reference proteome</keyword>
<gene>
    <name evidence="2" type="ORF">VIN01S_27120</name>
</gene>
<dbReference type="EMBL" id="BJLF01000014">
    <property type="protein sequence ID" value="GEA51908.1"/>
    <property type="molecule type" value="Genomic_DNA"/>
</dbReference>
<evidence type="ECO:0000313" key="3">
    <source>
        <dbReference type="Proteomes" id="UP000318717"/>
    </source>
</evidence>
<dbReference type="AlphaFoldDB" id="A0A4Y3HY26"/>
<organism evidence="2 3">
    <name type="scientific">Vibrio inusitatus NBRC 102082</name>
    <dbReference type="NCBI Taxonomy" id="1219070"/>
    <lineage>
        <taxon>Bacteria</taxon>
        <taxon>Pseudomonadati</taxon>
        <taxon>Pseudomonadota</taxon>
        <taxon>Gammaproteobacteria</taxon>
        <taxon>Vibrionales</taxon>
        <taxon>Vibrionaceae</taxon>
        <taxon>Vibrio</taxon>
    </lineage>
</organism>
<name>A0A4Y3HY26_9VIBR</name>
<dbReference type="Proteomes" id="UP000318717">
    <property type="component" value="Unassembled WGS sequence"/>
</dbReference>
<proteinExistence type="predicted"/>
<evidence type="ECO:0000256" key="1">
    <source>
        <dbReference type="SAM" id="SignalP"/>
    </source>
</evidence>
<dbReference type="OrthoDB" id="9771071at2"/>
<accession>A0A4Y3HY26</accession>
<dbReference type="RefSeq" id="WP_141346379.1">
    <property type="nucleotide sequence ID" value="NZ_BJLF01000014.1"/>
</dbReference>
<comment type="caution">
    <text evidence="2">The sequence shown here is derived from an EMBL/GenBank/DDBJ whole genome shotgun (WGS) entry which is preliminary data.</text>
</comment>